<keyword evidence="1" id="KW-0472">Membrane</keyword>
<dbReference type="InterPro" id="IPR002696">
    <property type="entry name" value="Membr_insert_effic_factor_YidD"/>
</dbReference>
<protein>
    <recommendedName>
        <fullName evidence="1">Putative membrane protein insertion efficiency factor</fullName>
    </recommendedName>
</protein>
<evidence type="ECO:0000256" key="1">
    <source>
        <dbReference type="HAMAP-Rule" id="MF_00386"/>
    </source>
</evidence>
<comment type="caution">
    <text evidence="3">The sequence shown here is derived from an EMBL/GenBank/DDBJ whole genome shotgun (WGS) entry which is preliminary data.</text>
</comment>
<dbReference type="PANTHER" id="PTHR33383:SF1">
    <property type="entry name" value="MEMBRANE PROTEIN INSERTION EFFICIENCY FACTOR-RELATED"/>
    <property type="match status" value="1"/>
</dbReference>
<keyword evidence="1" id="KW-1003">Cell membrane</keyword>
<keyword evidence="4" id="KW-1185">Reference proteome</keyword>
<comment type="subcellular location">
    <subcellularLocation>
        <location evidence="1">Cell membrane</location>
        <topology evidence="1">Peripheral membrane protein</topology>
        <orientation evidence="1">Cytoplasmic side</orientation>
    </subcellularLocation>
</comment>
<dbReference type="OrthoDB" id="9801753at2"/>
<accession>A0A553JWZ4</accession>
<evidence type="ECO:0000313" key="3">
    <source>
        <dbReference type="EMBL" id="TRY16965.1"/>
    </source>
</evidence>
<dbReference type="RefSeq" id="WP_143939108.1">
    <property type="nucleotide sequence ID" value="NZ_VKKG01000006.1"/>
</dbReference>
<dbReference type="GO" id="GO:0005886">
    <property type="term" value="C:plasma membrane"/>
    <property type="evidence" value="ECO:0007669"/>
    <property type="project" value="UniProtKB-SubCell"/>
</dbReference>
<dbReference type="Pfam" id="PF01809">
    <property type="entry name" value="YidD"/>
    <property type="match status" value="1"/>
</dbReference>
<dbReference type="AlphaFoldDB" id="A0A553JWZ4"/>
<dbReference type="HAMAP" id="MF_00386">
    <property type="entry name" value="UPF0161_YidD"/>
    <property type="match status" value="1"/>
</dbReference>
<sequence>MLKYPLIWFVKGWRKFVSPLYGDVCKFHPTCSAYGLRALEFHGAIKGSGLTIARVVRCHPWSDGGVDYVPGTPEARDWAAQENPRSSGEPDKTTTEVAK</sequence>
<dbReference type="SMART" id="SM01234">
    <property type="entry name" value="Haemolytic"/>
    <property type="match status" value="1"/>
</dbReference>
<dbReference type="NCBIfam" id="TIGR00278">
    <property type="entry name" value="membrane protein insertion efficiency factor YidD"/>
    <property type="match status" value="1"/>
</dbReference>
<name>A0A553JWZ4_9ACTN</name>
<feature type="compositionally biased region" description="Basic and acidic residues" evidence="2">
    <location>
        <begin position="88"/>
        <end position="99"/>
    </location>
</feature>
<dbReference type="Proteomes" id="UP000317638">
    <property type="component" value="Unassembled WGS sequence"/>
</dbReference>
<evidence type="ECO:0000313" key="4">
    <source>
        <dbReference type="Proteomes" id="UP000317638"/>
    </source>
</evidence>
<comment type="function">
    <text evidence="1">Could be involved in insertion of integral membrane proteins into the membrane.</text>
</comment>
<reference evidence="3 4" key="1">
    <citation type="submission" date="2019-07" db="EMBL/GenBank/DDBJ databases">
        <authorList>
            <person name="Zhou L.-Y."/>
        </authorList>
    </citation>
    <scope>NUCLEOTIDE SEQUENCE [LARGE SCALE GENOMIC DNA]</scope>
    <source>
        <strain evidence="3 4">YIM 101269</strain>
    </source>
</reference>
<dbReference type="PANTHER" id="PTHR33383">
    <property type="entry name" value="MEMBRANE PROTEIN INSERTION EFFICIENCY FACTOR-RELATED"/>
    <property type="match status" value="1"/>
</dbReference>
<dbReference type="EMBL" id="VKKG01000006">
    <property type="protein sequence ID" value="TRY16965.1"/>
    <property type="molecule type" value="Genomic_DNA"/>
</dbReference>
<evidence type="ECO:0000256" key="2">
    <source>
        <dbReference type="SAM" id="MobiDB-lite"/>
    </source>
</evidence>
<feature type="region of interest" description="Disordered" evidence="2">
    <location>
        <begin position="72"/>
        <end position="99"/>
    </location>
</feature>
<organism evidence="3 4">
    <name type="scientific">Tessaracoccus rhinocerotis</name>
    <dbReference type="NCBI Taxonomy" id="1689449"/>
    <lineage>
        <taxon>Bacteria</taxon>
        <taxon>Bacillati</taxon>
        <taxon>Actinomycetota</taxon>
        <taxon>Actinomycetes</taxon>
        <taxon>Propionibacteriales</taxon>
        <taxon>Propionibacteriaceae</taxon>
        <taxon>Tessaracoccus</taxon>
    </lineage>
</organism>
<proteinExistence type="inferred from homology"/>
<gene>
    <name evidence="3" type="primary">yidD</name>
    <name evidence="3" type="ORF">FOJ82_13975</name>
</gene>
<comment type="similarity">
    <text evidence="1">Belongs to the UPF0161 family.</text>
</comment>